<dbReference type="UniPathway" id="UPA00074">
    <property type="reaction ID" value="UER00125"/>
</dbReference>
<feature type="domain" description="ATP-grasp" evidence="11">
    <location>
        <begin position="114"/>
        <end position="332"/>
    </location>
</feature>
<dbReference type="SMART" id="SM01210">
    <property type="entry name" value="GARS_C"/>
    <property type="match status" value="1"/>
</dbReference>
<dbReference type="PANTHER" id="PTHR43472">
    <property type="entry name" value="PHOSPHORIBOSYLAMINE--GLYCINE LIGASE"/>
    <property type="match status" value="1"/>
</dbReference>
<name>A0A650CHH0_SULOH</name>
<dbReference type="KEGG" id="soh:D1869_08415"/>
<evidence type="ECO:0000256" key="3">
    <source>
        <dbReference type="ARBA" id="ARBA00022598"/>
    </source>
</evidence>
<dbReference type="RefSeq" id="WP_156014700.1">
    <property type="nucleotide sequence ID" value="NZ_CP045484.1"/>
</dbReference>
<evidence type="ECO:0000256" key="10">
    <source>
        <dbReference type="PROSITE-ProRule" id="PRU00409"/>
    </source>
</evidence>
<dbReference type="InterPro" id="IPR000115">
    <property type="entry name" value="PRibGlycinamide_synth"/>
</dbReference>
<dbReference type="GeneID" id="42801264"/>
<dbReference type="InterPro" id="IPR020560">
    <property type="entry name" value="PRibGlycinamide_synth_C-dom"/>
</dbReference>
<dbReference type="Pfam" id="PF02843">
    <property type="entry name" value="GARS_C"/>
    <property type="match status" value="1"/>
</dbReference>
<dbReference type="EC" id="6.3.4.13" evidence="2"/>
<evidence type="ECO:0000259" key="11">
    <source>
        <dbReference type="PROSITE" id="PS50975"/>
    </source>
</evidence>
<dbReference type="Gene3D" id="3.40.50.20">
    <property type="match status" value="1"/>
</dbReference>
<reference evidence="12 15" key="2">
    <citation type="submission" date="2020-08" db="EMBL/GenBank/DDBJ databases">
        <title>Genomic Encyclopedia of Type Strains, Phase IV (KMG-IV): sequencing the most valuable type-strain genomes for metagenomic binning, comparative biology and taxonomic classification.</title>
        <authorList>
            <person name="Goeker M."/>
        </authorList>
    </citation>
    <scope>NUCLEOTIDE SEQUENCE [LARGE SCALE GENOMIC DNA]</scope>
    <source>
        <strain evidence="12 15">DSM 12421</strain>
    </source>
</reference>
<dbReference type="EMBL" id="CP045484">
    <property type="protein sequence ID" value="QGR17209.1"/>
    <property type="molecule type" value="Genomic_DNA"/>
</dbReference>
<accession>A0A650CHH0</accession>
<dbReference type="InterPro" id="IPR037123">
    <property type="entry name" value="PRibGlycinamide_synth_C_sf"/>
</dbReference>
<dbReference type="InterPro" id="IPR016185">
    <property type="entry name" value="PreATP-grasp_dom_sf"/>
</dbReference>
<organism evidence="13 14">
    <name type="scientific">Sulfurisphaera ohwakuensis</name>
    <dbReference type="NCBI Taxonomy" id="69656"/>
    <lineage>
        <taxon>Archaea</taxon>
        <taxon>Thermoproteota</taxon>
        <taxon>Thermoprotei</taxon>
        <taxon>Sulfolobales</taxon>
        <taxon>Sulfolobaceae</taxon>
        <taxon>Sulfurisphaera</taxon>
    </lineage>
</organism>
<dbReference type="InterPro" id="IPR020561">
    <property type="entry name" value="PRibGlycinamid_synth_ATP-grasp"/>
</dbReference>
<keyword evidence="4 10" id="KW-0547">Nucleotide-binding</keyword>
<evidence type="ECO:0000256" key="7">
    <source>
        <dbReference type="ARBA" id="ARBA00038345"/>
    </source>
</evidence>
<evidence type="ECO:0000256" key="2">
    <source>
        <dbReference type="ARBA" id="ARBA00013255"/>
    </source>
</evidence>
<sequence>MKVLLIGDGARENALAEALANSPKGYKIYAISSYINPGIKEAVDKTNGKYFKGNINSAEFVKEIVKEVNPDFGVIGPEDPLFHGVANVFREEGIPVVGPDKECAMIEKSKVWMRELMWKYNIPGRLRFKAFEDLRDAINFILEYGGSIAVKPSEQVGGKGVKVIADLQAYLSNEKRNALTKGINGIASYVNDKVKIIIEEKVDGPEYTLHVLTDGYTQIPMPLAQDYKHAYEDGIGPETGGMGSISGPKEGLPFINKEEYEKSFEIVKLTAEAIKKETGKDYVGILSGQMMLTGIWGPTIIEYYSRFGDPEASAIIPRIESDFGEVLELLATRRLSKAKIKVNPTPSVVRAIAPLGYPLNKTMASNHIINIDVQKIRELGCKIYFGSVSFEGMQLVTKGSRALELVVINDFKEASDKLDKCINYISSDTKLIFRHDIGRTIEDQVEKAEIVRYTYKSREKKGLFGVSADWSPNGGLW</sequence>
<keyword evidence="5" id="KW-0658">Purine biosynthesis</keyword>
<dbReference type="PROSITE" id="PS50975">
    <property type="entry name" value="ATP_GRASP"/>
    <property type="match status" value="1"/>
</dbReference>
<evidence type="ECO:0000313" key="13">
    <source>
        <dbReference type="EMBL" id="QGR17209.1"/>
    </source>
</evidence>
<dbReference type="GO" id="GO:0005524">
    <property type="term" value="F:ATP binding"/>
    <property type="evidence" value="ECO:0007669"/>
    <property type="project" value="UniProtKB-UniRule"/>
</dbReference>
<evidence type="ECO:0000313" key="14">
    <source>
        <dbReference type="Proteomes" id="UP000427373"/>
    </source>
</evidence>
<dbReference type="GO" id="GO:0009113">
    <property type="term" value="P:purine nucleobase biosynthetic process"/>
    <property type="evidence" value="ECO:0007669"/>
    <property type="project" value="InterPro"/>
</dbReference>
<dbReference type="AlphaFoldDB" id="A0A650CHH0"/>
<reference evidence="13 14" key="1">
    <citation type="submission" date="2019-10" db="EMBL/GenBank/DDBJ databases">
        <title>Genome Sequences from Six Type Strain Members of the Archaeal Family Sulfolobaceae: Acidianus ambivalens, Acidianus infernus, Metallosphaera prunae, Stygiolobus azoricus, Sulfolobus metallicus, and Sulfurisphaera ohwakuensis.</title>
        <authorList>
            <person name="Counts J.A."/>
            <person name="Kelly R.M."/>
        </authorList>
    </citation>
    <scope>NUCLEOTIDE SEQUENCE [LARGE SCALE GENOMIC DNA]</scope>
    <source>
        <strain evidence="13 14">TA-1</strain>
    </source>
</reference>
<dbReference type="Proteomes" id="UP000427373">
    <property type="component" value="Chromosome"/>
</dbReference>
<evidence type="ECO:0000256" key="6">
    <source>
        <dbReference type="ARBA" id="ARBA00022840"/>
    </source>
</evidence>
<dbReference type="PANTHER" id="PTHR43472:SF1">
    <property type="entry name" value="PHOSPHORIBOSYLAMINE--GLYCINE LIGASE, CHLOROPLASTIC"/>
    <property type="match status" value="1"/>
</dbReference>
<dbReference type="GO" id="GO:0006189">
    <property type="term" value="P:'de novo' IMP biosynthetic process"/>
    <property type="evidence" value="ECO:0007669"/>
    <property type="project" value="UniProtKB-UniPathway"/>
</dbReference>
<comment type="similarity">
    <text evidence="7">Belongs to the GARS family.</text>
</comment>
<evidence type="ECO:0000313" key="15">
    <source>
        <dbReference type="Proteomes" id="UP000582213"/>
    </source>
</evidence>
<protein>
    <recommendedName>
        <fullName evidence="2">phosphoribosylamine--glycine ligase</fullName>
        <ecNumber evidence="2">6.3.4.13</ecNumber>
    </recommendedName>
    <alternativeName>
        <fullName evidence="8">Glycinamide ribonucleotide synthetase</fullName>
    </alternativeName>
    <alternativeName>
        <fullName evidence="9">Phosphoribosylglycinamide synthetase</fullName>
    </alternativeName>
</protein>
<gene>
    <name evidence="13" type="ORF">D1869_08415</name>
    <name evidence="12" type="ORF">HNQ62_000047</name>
</gene>
<proteinExistence type="inferred from homology"/>
<evidence type="ECO:0000256" key="4">
    <source>
        <dbReference type="ARBA" id="ARBA00022741"/>
    </source>
</evidence>
<dbReference type="Gene3D" id="3.30.1490.20">
    <property type="entry name" value="ATP-grasp fold, A domain"/>
    <property type="match status" value="1"/>
</dbReference>
<evidence type="ECO:0000256" key="1">
    <source>
        <dbReference type="ARBA" id="ARBA00005174"/>
    </source>
</evidence>
<dbReference type="Proteomes" id="UP000582213">
    <property type="component" value="Unassembled WGS sequence"/>
</dbReference>
<dbReference type="Gene3D" id="3.90.600.10">
    <property type="entry name" value="Phosphoribosylglycinamide synthetase, C-terminal domain"/>
    <property type="match status" value="1"/>
</dbReference>
<evidence type="ECO:0000256" key="9">
    <source>
        <dbReference type="ARBA" id="ARBA00042864"/>
    </source>
</evidence>
<dbReference type="SMART" id="SM01209">
    <property type="entry name" value="GARS_A"/>
    <property type="match status" value="1"/>
</dbReference>
<dbReference type="Gene3D" id="3.30.470.20">
    <property type="entry name" value="ATP-grasp fold, B domain"/>
    <property type="match status" value="1"/>
</dbReference>
<dbReference type="InterPro" id="IPR020562">
    <property type="entry name" value="PRibGlycinamide_synth_N"/>
</dbReference>
<keyword evidence="6 10" id="KW-0067">ATP-binding</keyword>
<dbReference type="InterPro" id="IPR011054">
    <property type="entry name" value="Rudment_hybrid_motif"/>
</dbReference>
<dbReference type="InterPro" id="IPR013815">
    <property type="entry name" value="ATP_grasp_subdomain_1"/>
</dbReference>
<evidence type="ECO:0000313" key="12">
    <source>
        <dbReference type="EMBL" id="MBB5252329.1"/>
    </source>
</evidence>
<comment type="pathway">
    <text evidence="1">Purine metabolism; IMP biosynthesis via de novo pathway; N(1)-(5-phospho-D-ribosyl)glycinamide from 5-phospho-alpha-D-ribose 1-diphosphate: step 2/2.</text>
</comment>
<dbReference type="Pfam" id="PF02844">
    <property type="entry name" value="GARS_N"/>
    <property type="match status" value="1"/>
</dbReference>
<evidence type="ECO:0000256" key="8">
    <source>
        <dbReference type="ARBA" id="ARBA00042242"/>
    </source>
</evidence>
<evidence type="ECO:0000256" key="5">
    <source>
        <dbReference type="ARBA" id="ARBA00022755"/>
    </source>
</evidence>
<dbReference type="EMBL" id="JACHFY010000001">
    <property type="protein sequence ID" value="MBB5252329.1"/>
    <property type="molecule type" value="Genomic_DNA"/>
</dbReference>
<dbReference type="SUPFAM" id="SSF51246">
    <property type="entry name" value="Rudiment single hybrid motif"/>
    <property type="match status" value="1"/>
</dbReference>
<keyword evidence="14" id="KW-1185">Reference proteome</keyword>
<dbReference type="GO" id="GO:0046872">
    <property type="term" value="F:metal ion binding"/>
    <property type="evidence" value="ECO:0007669"/>
    <property type="project" value="InterPro"/>
</dbReference>
<dbReference type="GO" id="GO:0004637">
    <property type="term" value="F:phosphoribosylamine-glycine ligase activity"/>
    <property type="evidence" value="ECO:0007669"/>
    <property type="project" value="UniProtKB-EC"/>
</dbReference>
<dbReference type="OrthoDB" id="146558at2157"/>
<dbReference type="Pfam" id="PF01071">
    <property type="entry name" value="GARS_A"/>
    <property type="match status" value="1"/>
</dbReference>
<dbReference type="SUPFAM" id="SSF52440">
    <property type="entry name" value="PreATP-grasp domain"/>
    <property type="match status" value="1"/>
</dbReference>
<dbReference type="InterPro" id="IPR011761">
    <property type="entry name" value="ATP-grasp"/>
</dbReference>
<dbReference type="SUPFAM" id="SSF56059">
    <property type="entry name" value="Glutathione synthetase ATP-binding domain-like"/>
    <property type="match status" value="1"/>
</dbReference>
<dbReference type="NCBIfam" id="TIGR00877">
    <property type="entry name" value="purD"/>
    <property type="match status" value="1"/>
</dbReference>
<keyword evidence="3 13" id="KW-0436">Ligase</keyword>